<reference evidence="2 3" key="1">
    <citation type="submission" date="2018-04" db="EMBL/GenBank/DDBJ databases">
        <title>Genomic Encyclopedia of Type Strains, Phase IV (KMG-IV): sequencing the most valuable type-strain genomes for metagenomic binning, comparative biology and taxonomic classification.</title>
        <authorList>
            <person name="Goeker M."/>
        </authorList>
    </citation>
    <scope>NUCLEOTIDE SEQUENCE [LARGE SCALE GENOMIC DNA]</scope>
    <source>
        <strain evidence="2 3">DSM 14823</strain>
    </source>
</reference>
<feature type="domain" description="HTH iclR-type" evidence="1">
    <location>
        <begin position="16"/>
        <end position="60"/>
    </location>
</feature>
<gene>
    <name evidence="2" type="ORF">C8D82_14425</name>
</gene>
<evidence type="ECO:0000313" key="3">
    <source>
        <dbReference type="Proteomes" id="UP000245959"/>
    </source>
</evidence>
<keyword evidence="3" id="KW-1185">Reference proteome</keyword>
<sequence>MDILPRIIGSQSRAEILRLLFTPDAPTFYLRKLAREAGLSAPVIHRELQSLLELELVRQNSDGNRVNFSANTGHLLYPVLCELVRLAGQIPKSGSA</sequence>
<accession>A0A2U1AFD4</accession>
<dbReference type="AlphaFoldDB" id="A0A2U1AFD4"/>
<dbReference type="InterPro" id="IPR036390">
    <property type="entry name" value="WH_DNA-bd_sf"/>
</dbReference>
<dbReference type="Pfam" id="PF09339">
    <property type="entry name" value="HTH_IclR"/>
    <property type="match status" value="1"/>
</dbReference>
<dbReference type="Proteomes" id="UP000245959">
    <property type="component" value="Unassembled WGS sequence"/>
</dbReference>
<dbReference type="OrthoDB" id="8223306at2"/>
<evidence type="ECO:0000259" key="1">
    <source>
        <dbReference type="Pfam" id="PF09339"/>
    </source>
</evidence>
<dbReference type="InterPro" id="IPR036388">
    <property type="entry name" value="WH-like_DNA-bd_sf"/>
</dbReference>
<dbReference type="GeneID" id="78297056"/>
<comment type="caution">
    <text evidence="2">The sequence shown here is derived from an EMBL/GenBank/DDBJ whole genome shotgun (WGS) entry which is preliminary data.</text>
</comment>
<organism evidence="2 3">
    <name type="scientific">Victivallis vadensis</name>
    <dbReference type="NCBI Taxonomy" id="172901"/>
    <lineage>
        <taxon>Bacteria</taxon>
        <taxon>Pseudomonadati</taxon>
        <taxon>Lentisphaerota</taxon>
        <taxon>Lentisphaeria</taxon>
        <taxon>Victivallales</taxon>
        <taxon>Victivallaceae</taxon>
        <taxon>Victivallis</taxon>
    </lineage>
</organism>
<dbReference type="GO" id="GO:0003677">
    <property type="term" value="F:DNA binding"/>
    <property type="evidence" value="ECO:0007669"/>
    <property type="project" value="InterPro"/>
</dbReference>
<dbReference type="EMBL" id="QEKH01000044">
    <property type="protein sequence ID" value="PVY35131.1"/>
    <property type="molecule type" value="Genomic_DNA"/>
</dbReference>
<dbReference type="Gene3D" id="1.10.10.10">
    <property type="entry name" value="Winged helix-like DNA-binding domain superfamily/Winged helix DNA-binding domain"/>
    <property type="match status" value="1"/>
</dbReference>
<dbReference type="RefSeq" id="WP_116885790.1">
    <property type="nucleotide sequence ID" value="NZ_CABMMC010000113.1"/>
</dbReference>
<dbReference type="InterPro" id="IPR005471">
    <property type="entry name" value="Tscrpt_reg_IclR_N"/>
</dbReference>
<dbReference type="GO" id="GO:0006355">
    <property type="term" value="P:regulation of DNA-templated transcription"/>
    <property type="evidence" value="ECO:0007669"/>
    <property type="project" value="InterPro"/>
</dbReference>
<evidence type="ECO:0000313" key="2">
    <source>
        <dbReference type="EMBL" id="PVY35131.1"/>
    </source>
</evidence>
<proteinExistence type="predicted"/>
<name>A0A2U1AFD4_9BACT</name>
<dbReference type="SUPFAM" id="SSF46785">
    <property type="entry name" value="Winged helix' DNA-binding domain"/>
    <property type="match status" value="1"/>
</dbReference>
<protein>
    <submittedName>
        <fullName evidence="2">IclR-like helix-turn-helix domain-containing protein</fullName>
    </submittedName>
</protein>